<evidence type="ECO:0000313" key="2">
    <source>
        <dbReference type="Proteomes" id="UP000241701"/>
    </source>
</evidence>
<accession>A0A2H5BN72</accession>
<organism evidence="1 2">
    <name type="scientific">Klebsiella phage Menlow</name>
    <dbReference type="NCBI Taxonomy" id="2054273"/>
    <lineage>
        <taxon>Viruses</taxon>
        <taxon>Duplodnaviria</taxon>
        <taxon>Heunggongvirae</taxon>
        <taxon>Uroviricota</taxon>
        <taxon>Caudoviricetes</taxon>
        <taxon>Pantevenvirales</taxon>
        <taxon>Ackermannviridae</taxon>
        <taxon>Taipeivirus</taxon>
        <taxon>Taipeivirus menlow</taxon>
    </lineage>
</organism>
<dbReference type="InterPro" id="IPR055869">
    <property type="entry name" value="DUF7446"/>
</dbReference>
<reference evidence="2" key="1">
    <citation type="submission" date="2017-11" db="EMBL/GenBank/DDBJ databases">
        <title>Complete Genome of Klebsiella pneumoniae Myophage Menlow.</title>
        <authorList>
            <person name="Newkirk H.N."/>
            <person name="Lessor L."/>
            <person name="Liu M."/>
        </authorList>
    </citation>
    <scope>NUCLEOTIDE SEQUENCE [LARGE SCALE GENOMIC DNA]</scope>
</reference>
<gene>
    <name evidence="1" type="ORF">CPT_Menlow_079</name>
</gene>
<protein>
    <submittedName>
        <fullName evidence="1">Uncharacterized protein</fullName>
    </submittedName>
</protein>
<dbReference type="EMBL" id="MG428990">
    <property type="protein sequence ID" value="AUG87780.1"/>
    <property type="molecule type" value="Genomic_DNA"/>
</dbReference>
<sequence length="90" mass="10086">MLKIIMKSRAINMRIKKIGSSPLTGTIFYGTLETKTSMWVGEKVDVTNDCVAATAEHMRCVGKDYCFPTLDGKFLVLSAEIHDTLPDRFK</sequence>
<dbReference type="Pfam" id="PF24233">
    <property type="entry name" value="DUF7446"/>
    <property type="match status" value="1"/>
</dbReference>
<name>A0A2H5BN72_9CAUD</name>
<evidence type="ECO:0000313" key="1">
    <source>
        <dbReference type="EMBL" id="AUG87780.1"/>
    </source>
</evidence>
<proteinExistence type="predicted"/>
<dbReference type="Proteomes" id="UP000241701">
    <property type="component" value="Segment"/>
</dbReference>
<keyword evidence="2" id="KW-1185">Reference proteome</keyword>